<organism evidence="3 4">
    <name type="scientific">Pacificibacter maritimus</name>
    <dbReference type="NCBI Taxonomy" id="762213"/>
    <lineage>
        <taxon>Bacteria</taxon>
        <taxon>Pseudomonadati</taxon>
        <taxon>Pseudomonadota</taxon>
        <taxon>Alphaproteobacteria</taxon>
        <taxon>Rhodobacterales</taxon>
        <taxon>Roseobacteraceae</taxon>
        <taxon>Pacificibacter</taxon>
    </lineage>
</organism>
<accession>A0A3N4TWP2</accession>
<proteinExistence type="predicted"/>
<keyword evidence="1" id="KW-0560">Oxidoreductase</keyword>
<dbReference type="Gene3D" id="3.40.50.720">
    <property type="entry name" value="NAD(P)-binding Rossmann-like Domain"/>
    <property type="match status" value="1"/>
</dbReference>
<dbReference type="PANTHER" id="PTHR30524">
    <property type="entry name" value="MANNITOL-1-PHOSPHATE 5-DEHYDROGENASE"/>
    <property type="match status" value="1"/>
</dbReference>
<dbReference type="Pfam" id="PF01232">
    <property type="entry name" value="Mannitol_dh"/>
    <property type="match status" value="1"/>
</dbReference>
<dbReference type="AlphaFoldDB" id="A0A3N4TWP2"/>
<evidence type="ECO:0000313" key="4">
    <source>
        <dbReference type="Proteomes" id="UP000269689"/>
    </source>
</evidence>
<protein>
    <submittedName>
        <fullName evidence="3">Tagaturonate reductase</fullName>
    </submittedName>
</protein>
<dbReference type="InterPro" id="IPR036291">
    <property type="entry name" value="NAD(P)-bd_dom_sf"/>
</dbReference>
<feature type="domain" description="Mannitol dehydrogenase N-terminal" evidence="2">
    <location>
        <begin position="6"/>
        <end position="219"/>
    </location>
</feature>
<dbReference type="InterPro" id="IPR008927">
    <property type="entry name" value="6-PGluconate_DH-like_C_sf"/>
</dbReference>
<sequence>MVLQTQVLQFGTSRFLQAHADLFFSQADADMTVTVVQSSGDTSRQHRLAALADPSGFPVRVKGLEQGQEIDREERVTSVKQCFSTAQDWDDVCRVGAGVSYILSNTSDRGYDAQPSDLDAQFTNDMSFPAKLTHLLHYRFKTGAKAPTLLPTELIPDNGDVLKTRVLDLAEAVFNDVAFATWLQAMPAANSIVDRIVSEPIEPAGAVAEPYALWALQKADGLSLPFTHPAIEWVDSLEEAERLKLHILNLGHTYIADLWQVKDWPKDMNVLDFMRGDHCADLMHLYETEVIPAFALKGLESKARAYVATTVDRFANPFLDHRIADIAQNHGQKIDRRIGAFVSWIHATDPECRLPTLSAILKKGT</sequence>
<dbReference type="Gene3D" id="1.10.1040.10">
    <property type="entry name" value="N-(1-d-carboxylethyl)-l-norvaline Dehydrogenase, domain 2"/>
    <property type="match status" value="1"/>
</dbReference>
<gene>
    <name evidence="3" type="ORF">EDD53_2995</name>
</gene>
<dbReference type="InterPro" id="IPR013131">
    <property type="entry name" value="Mannitol_DH_N"/>
</dbReference>
<dbReference type="Proteomes" id="UP000269689">
    <property type="component" value="Unassembled WGS sequence"/>
</dbReference>
<dbReference type="PANTHER" id="PTHR30524:SF0">
    <property type="entry name" value="ALTRONATE OXIDOREDUCTASE-RELATED"/>
    <property type="match status" value="1"/>
</dbReference>
<dbReference type="SUPFAM" id="SSF48179">
    <property type="entry name" value="6-phosphogluconate dehydrogenase C-terminal domain-like"/>
    <property type="match status" value="1"/>
</dbReference>
<name>A0A3N4TWP2_9RHOB</name>
<dbReference type="SUPFAM" id="SSF51735">
    <property type="entry name" value="NAD(P)-binding Rossmann-fold domains"/>
    <property type="match status" value="1"/>
</dbReference>
<dbReference type="GO" id="GO:0016491">
    <property type="term" value="F:oxidoreductase activity"/>
    <property type="evidence" value="ECO:0007669"/>
    <property type="project" value="UniProtKB-KW"/>
</dbReference>
<dbReference type="InterPro" id="IPR013328">
    <property type="entry name" value="6PGD_dom2"/>
</dbReference>
<keyword evidence="4" id="KW-1185">Reference proteome</keyword>
<evidence type="ECO:0000259" key="2">
    <source>
        <dbReference type="Pfam" id="PF01232"/>
    </source>
</evidence>
<evidence type="ECO:0000313" key="3">
    <source>
        <dbReference type="EMBL" id="RPE62956.1"/>
    </source>
</evidence>
<evidence type="ECO:0000256" key="1">
    <source>
        <dbReference type="ARBA" id="ARBA00023002"/>
    </source>
</evidence>
<reference evidence="3 4" key="1">
    <citation type="submission" date="2018-11" db="EMBL/GenBank/DDBJ databases">
        <title>Genomic Encyclopedia of Type Strains, Phase IV (KMG-IV): sequencing the most valuable type-strain genomes for metagenomic binning, comparative biology and taxonomic classification.</title>
        <authorList>
            <person name="Goeker M."/>
        </authorList>
    </citation>
    <scope>NUCLEOTIDE SEQUENCE [LARGE SCALE GENOMIC DNA]</scope>
    <source>
        <strain evidence="3 4">DSM 104731</strain>
    </source>
</reference>
<comment type="caution">
    <text evidence="3">The sequence shown here is derived from an EMBL/GenBank/DDBJ whole genome shotgun (WGS) entry which is preliminary data.</text>
</comment>
<dbReference type="EMBL" id="RKQK01000006">
    <property type="protein sequence ID" value="RPE62956.1"/>
    <property type="molecule type" value="Genomic_DNA"/>
</dbReference>
<dbReference type="RefSeq" id="WP_246002429.1">
    <property type="nucleotide sequence ID" value="NZ_RKQK01000006.1"/>
</dbReference>